<dbReference type="EMBL" id="JAPDNT010000008">
    <property type="protein sequence ID" value="MCW3475394.1"/>
    <property type="molecule type" value="Genomic_DNA"/>
</dbReference>
<dbReference type="SUPFAM" id="SSF46626">
    <property type="entry name" value="Cytochrome c"/>
    <property type="match status" value="1"/>
</dbReference>
<gene>
    <name evidence="6" type="ORF">OL599_12495</name>
</gene>
<dbReference type="InterPro" id="IPR009056">
    <property type="entry name" value="Cyt_c-like_dom"/>
</dbReference>
<name>A0AA41YKC1_9PROT</name>
<reference evidence="6" key="2">
    <citation type="submission" date="2022-10" db="EMBL/GenBank/DDBJ databases">
        <authorList>
            <person name="Trinh H.N."/>
        </authorList>
    </citation>
    <scope>NUCLEOTIDE SEQUENCE</scope>
    <source>
        <strain evidence="6">RN2-1</strain>
    </source>
</reference>
<dbReference type="Gene3D" id="1.10.760.10">
    <property type="entry name" value="Cytochrome c-like domain"/>
    <property type="match status" value="1"/>
</dbReference>
<accession>A0AA41YKC1</accession>
<comment type="caution">
    <text evidence="6">The sequence shown here is derived from an EMBL/GenBank/DDBJ whole genome shotgun (WGS) entry which is preliminary data.</text>
</comment>
<keyword evidence="3 4" id="KW-0408">Iron</keyword>
<evidence type="ECO:0000256" key="4">
    <source>
        <dbReference type="PROSITE-ProRule" id="PRU00433"/>
    </source>
</evidence>
<dbReference type="RefSeq" id="WP_347403205.1">
    <property type="nucleotide sequence ID" value="NZ_JAPDNT010000008.1"/>
</dbReference>
<dbReference type="Pfam" id="PF13442">
    <property type="entry name" value="Cytochrome_CBB3"/>
    <property type="match status" value="1"/>
</dbReference>
<sequence>MQLLSAILLTAFARPSACQETGDVAAGRRLAEASCSTCHIIGPTPQRVGNDVPTFAAIARMPSTTPLALRAFLQTPHSRMPNLILKPGEIDDLIAYILSLRHA</sequence>
<dbReference type="AlphaFoldDB" id="A0AA41YKC1"/>
<feature type="domain" description="Cytochrome c" evidence="5">
    <location>
        <begin position="22"/>
        <end position="101"/>
    </location>
</feature>
<reference evidence="6" key="1">
    <citation type="submission" date="2022-09" db="EMBL/GenBank/DDBJ databases">
        <title>Rhodovastum sp. nov. RN2-1 isolated from soil in Seongnam, South Korea.</title>
        <authorList>
            <person name="Le N.T."/>
        </authorList>
    </citation>
    <scope>NUCLEOTIDE SEQUENCE</scope>
    <source>
        <strain evidence="6">RN2-1</strain>
    </source>
</reference>
<keyword evidence="2 4" id="KW-0479">Metal-binding</keyword>
<evidence type="ECO:0000256" key="3">
    <source>
        <dbReference type="ARBA" id="ARBA00023004"/>
    </source>
</evidence>
<dbReference type="Proteomes" id="UP001165679">
    <property type="component" value="Unassembled WGS sequence"/>
</dbReference>
<evidence type="ECO:0000259" key="5">
    <source>
        <dbReference type="PROSITE" id="PS51007"/>
    </source>
</evidence>
<organism evidence="6 7">
    <name type="scientific">Limobrevibacterium gyesilva</name>
    <dbReference type="NCBI Taxonomy" id="2991712"/>
    <lineage>
        <taxon>Bacteria</taxon>
        <taxon>Pseudomonadati</taxon>
        <taxon>Pseudomonadota</taxon>
        <taxon>Alphaproteobacteria</taxon>
        <taxon>Acetobacterales</taxon>
        <taxon>Acetobacteraceae</taxon>
        <taxon>Limobrevibacterium</taxon>
    </lineage>
</organism>
<evidence type="ECO:0000256" key="1">
    <source>
        <dbReference type="ARBA" id="ARBA00022617"/>
    </source>
</evidence>
<dbReference type="PROSITE" id="PS51007">
    <property type="entry name" value="CYTC"/>
    <property type="match status" value="1"/>
</dbReference>
<dbReference type="GO" id="GO:0009055">
    <property type="term" value="F:electron transfer activity"/>
    <property type="evidence" value="ECO:0007669"/>
    <property type="project" value="InterPro"/>
</dbReference>
<dbReference type="GO" id="GO:0020037">
    <property type="term" value="F:heme binding"/>
    <property type="evidence" value="ECO:0007669"/>
    <property type="project" value="InterPro"/>
</dbReference>
<dbReference type="InterPro" id="IPR036909">
    <property type="entry name" value="Cyt_c-like_dom_sf"/>
</dbReference>
<evidence type="ECO:0000313" key="7">
    <source>
        <dbReference type="Proteomes" id="UP001165679"/>
    </source>
</evidence>
<protein>
    <submittedName>
        <fullName evidence="6">Cytochrome c</fullName>
    </submittedName>
</protein>
<keyword evidence="1 4" id="KW-0349">Heme</keyword>
<evidence type="ECO:0000256" key="2">
    <source>
        <dbReference type="ARBA" id="ARBA00022723"/>
    </source>
</evidence>
<dbReference type="GO" id="GO:0046872">
    <property type="term" value="F:metal ion binding"/>
    <property type="evidence" value="ECO:0007669"/>
    <property type="project" value="UniProtKB-KW"/>
</dbReference>
<keyword evidence="7" id="KW-1185">Reference proteome</keyword>
<evidence type="ECO:0000313" key="6">
    <source>
        <dbReference type="EMBL" id="MCW3475394.1"/>
    </source>
</evidence>
<proteinExistence type="predicted"/>